<dbReference type="PIRSF" id="PIRSF005485">
    <property type="entry name" value="HrcA"/>
    <property type="match status" value="1"/>
</dbReference>
<dbReference type="NCBIfam" id="TIGR00331">
    <property type="entry name" value="hrcA"/>
    <property type="match status" value="1"/>
</dbReference>
<sequence>MNTGEPLNEREHQILEAVIRTYVETAEPAGSRSVARRFDLGISAATVRNTMSDLEDKGYLYHPHTSAGRVPTDIAYRLYVDSLMQRPPLSAAERTSLRHELSQGGDGAAVERLLRRAAQVLGLLTQELGIAVAPRLEEATLERLDLIPISEAKVLLVMSLRAAGVRTVFVDVPAAIPPSTLAAVALVLNERLAGSTLREIRLTLPDRLRDSVPADRPGAELLNVFLQSADEWFAPAAQTDDLHLGSASVLAEQPEFNSGERLRSLITLTERRDLLKSAVVGRGAGEGLCVTIGVEHQDPALSGFTLVTSEYHAAGLKGVIGVIGPTRMPYERVIALVETTSSMVSDLLM</sequence>
<keyword evidence="4 5" id="KW-0804">Transcription</keyword>
<dbReference type="GO" id="GO:0045892">
    <property type="term" value="P:negative regulation of DNA-templated transcription"/>
    <property type="evidence" value="ECO:0007669"/>
    <property type="project" value="UniProtKB-UniRule"/>
</dbReference>
<evidence type="ECO:0000256" key="1">
    <source>
        <dbReference type="ARBA" id="ARBA00022491"/>
    </source>
</evidence>
<dbReference type="AlphaFoldDB" id="A0A841H4V0"/>
<evidence type="ECO:0000256" key="5">
    <source>
        <dbReference type="HAMAP-Rule" id="MF_00081"/>
    </source>
</evidence>
<proteinExistence type="inferred from homology"/>
<dbReference type="Proteomes" id="UP000582837">
    <property type="component" value="Unassembled WGS sequence"/>
</dbReference>
<dbReference type="InterPro" id="IPR029016">
    <property type="entry name" value="GAF-like_dom_sf"/>
</dbReference>
<dbReference type="GO" id="GO:0003677">
    <property type="term" value="F:DNA binding"/>
    <property type="evidence" value="ECO:0007669"/>
    <property type="project" value="InterPro"/>
</dbReference>
<dbReference type="Gene3D" id="1.10.10.10">
    <property type="entry name" value="Winged helix-like DNA-binding domain superfamily/Winged helix DNA-binding domain"/>
    <property type="match status" value="1"/>
</dbReference>
<gene>
    <name evidence="5" type="primary">hrcA</name>
    <name evidence="7" type="ORF">HNQ61_004670</name>
</gene>
<dbReference type="EMBL" id="JACHIA010000020">
    <property type="protein sequence ID" value="MBB6073004.1"/>
    <property type="molecule type" value="Genomic_DNA"/>
</dbReference>
<dbReference type="Pfam" id="PF01628">
    <property type="entry name" value="HrcA"/>
    <property type="match status" value="1"/>
</dbReference>
<dbReference type="InterPro" id="IPR023120">
    <property type="entry name" value="WHTH_transcript_rep_HrcA_IDD"/>
</dbReference>
<accession>A0A841H4V0</accession>
<dbReference type="Gene3D" id="3.30.450.40">
    <property type="match status" value="1"/>
</dbReference>
<dbReference type="InterPro" id="IPR002571">
    <property type="entry name" value="HrcA"/>
</dbReference>
<dbReference type="RefSeq" id="WP_170040059.1">
    <property type="nucleotide sequence ID" value="NZ_JABDTL010000002.1"/>
</dbReference>
<comment type="similarity">
    <text evidence="5">Belongs to the HrcA family.</text>
</comment>
<comment type="caution">
    <text evidence="7">The sequence shown here is derived from an EMBL/GenBank/DDBJ whole genome shotgun (WGS) entry which is preliminary data.</text>
</comment>
<organism evidence="7 8">
    <name type="scientific">Longimicrobium terrae</name>
    <dbReference type="NCBI Taxonomy" id="1639882"/>
    <lineage>
        <taxon>Bacteria</taxon>
        <taxon>Pseudomonadati</taxon>
        <taxon>Gemmatimonadota</taxon>
        <taxon>Longimicrobiia</taxon>
        <taxon>Longimicrobiales</taxon>
        <taxon>Longimicrobiaceae</taxon>
        <taxon>Longimicrobium</taxon>
    </lineage>
</organism>
<dbReference type="InterPro" id="IPR036388">
    <property type="entry name" value="WH-like_DNA-bd_sf"/>
</dbReference>
<evidence type="ECO:0000256" key="4">
    <source>
        <dbReference type="ARBA" id="ARBA00023163"/>
    </source>
</evidence>
<keyword evidence="3 5" id="KW-0346">Stress response</keyword>
<dbReference type="SUPFAM" id="SSF46785">
    <property type="entry name" value="Winged helix' DNA-binding domain"/>
    <property type="match status" value="1"/>
</dbReference>
<evidence type="ECO:0000313" key="7">
    <source>
        <dbReference type="EMBL" id="MBB6073004.1"/>
    </source>
</evidence>
<dbReference type="PANTHER" id="PTHR34824:SF1">
    <property type="entry name" value="HEAT-INDUCIBLE TRANSCRIPTION REPRESSOR HRCA"/>
    <property type="match status" value="1"/>
</dbReference>
<name>A0A841H4V0_9BACT</name>
<dbReference type="SUPFAM" id="SSF55781">
    <property type="entry name" value="GAF domain-like"/>
    <property type="match status" value="1"/>
</dbReference>
<dbReference type="Gene3D" id="3.30.390.60">
    <property type="entry name" value="Heat-inducible transcription repressor hrca homolog, domain 3"/>
    <property type="match status" value="1"/>
</dbReference>
<protein>
    <recommendedName>
        <fullName evidence="5">Heat-inducible transcription repressor HrcA</fullName>
    </recommendedName>
</protein>
<feature type="domain" description="Heat-inducible transcription repressor HrcA C-terminal" evidence="6">
    <location>
        <begin position="111"/>
        <end position="334"/>
    </location>
</feature>
<keyword evidence="1 5" id="KW-0678">Repressor</keyword>
<evidence type="ECO:0000313" key="8">
    <source>
        <dbReference type="Proteomes" id="UP000582837"/>
    </source>
</evidence>
<evidence type="ECO:0000256" key="3">
    <source>
        <dbReference type="ARBA" id="ARBA00023016"/>
    </source>
</evidence>
<evidence type="ECO:0000256" key="2">
    <source>
        <dbReference type="ARBA" id="ARBA00023015"/>
    </source>
</evidence>
<evidence type="ECO:0000259" key="6">
    <source>
        <dbReference type="Pfam" id="PF01628"/>
    </source>
</evidence>
<comment type="function">
    <text evidence="5">Negative regulator of class I heat shock genes (grpE-dnaK-dnaJ and groELS operons). Prevents heat-shock induction of these operons.</text>
</comment>
<reference evidence="7 8" key="1">
    <citation type="submission" date="2020-08" db="EMBL/GenBank/DDBJ databases">
        <title>Genomic Encyclopedia of Type Strains, Phase IV (KMG-IV): sequencing the most valuable type-strain genomes for metagenomic binning, comparative biology and taxonomic classification.</title>
        <authorList>
            <person name="Goeker M."/>
        </authorList>
    </citation>
    <scope>NUCLEOTIDE SEQUENCE [LARGE SCALE GENOMIC DNA]</scope>
    <source>
        <strain evidence="7 8">DSM 29007</strain>
    </source>
</reference>
<dbReference type="PANTHER" id="PTHR34824">
    <property type="entry name" value="HEAT-INDUCIBLE TRANSCRIPTION REPRESSOR HRCA"/>
    <property type="match status" value="1"/>
</dbReference>
<keyword evidence="8" id="KW-1185">Reference proteome</keyword>
<dbReference type="InterPro" id="IPR036390">
    <property type="entry name" value="WH_DNA-bd_sf"/>
</dbReference>
<dbReference type="InterPro" id="IPR021153">
    <property type="entry name" value="HrcA_C"/>
</dbReference>
<dbReference type="HAMAP" id="MF_00081">
    <property type="entry name" value="HrcA"/>
    <property type="match status" value="1"/>
</dbReference>
<keyword evidence="2 5" id="KW-0805">Transcription regulation</keyword>